<dbReference type="RefSeq" id="WP_042555925.1">
    <property type="nucleotide sequence ID" value="NZ_JXQW01000063.1"/>
</dbReference>
<organism evidence="4 5">
    <name type="scientific">Pseudomonas fulva</name>
    <dbReference type="NCBI Taxonomy" id="47880"/>
    <lineage>
        <taxon>Bacteria</taxon>
        <taxon>Pseudomonadati</taxon>
        <taxon>Pseudomonadota</taxon>
        <taxon>Gammaproteobacteria</taxon>
        <taxon>Pseudomonadales</taxon>
        <taxon>Pseudomonadaceae</taxon>
        <taxon>Pseudomonas</taxon>
    </lineage>
</organism>
<dbReference type="Pfam" id="PF03975">
    <property type="entry name" value="CheD"/>
    <property type="match status" value="1"/>
</dbReference>
<dbReference type="Proteomes" id="UP000032068">
    <property type="component" value="Unassembled WGS sequence"/>
</dbReference>
<evidence type="ECO:0000256" key="1">
    <source>
        <dbReference type="ARBA" id="ARBA00022500"/>
    </source>
</evidence>
<evidence type="ECO:0000313" key="5">
    <source>
        <dbReference type="Proteomes" id="UP000032068"/>
    </source>
</evidence>
<gene>
    <name evidence="3" type="primary">cheD</name>
    <name evidence="4" type="ORF">RU08_21610</name>
</gene>
<accession>A0A0D0IT06</accession>
<dbReference type="SUPFAM" id="SSF64438">
    <property type="entry name" value="CNF1/YfiH-like putative cysteine hydrolases"/>
    <property type="match status" value="1"/>
</dbReference>
<dbReference type="AlphaFoldDB" id="A0A0D0IT06"/>
<dbReference type="OrthoDB" id="9807202at2"/>
<evidence type="ECO:0000313" key="4">
    <source>
        <dbReference type="EMBL" id="KIP96312.1"/>
    </source>
</evidence>
<name>A0A0D0IT06_9PSED</name>
<sequence>MTKTPSIAEVYLQPGDYHFGGPYTRVRTLLGSCVSMVLWHPHARLGGMCHFMLPTRGRPTAHPDGRYGDEVMSLLCDAIGLSGTRLADYQARIFGGGHMFPALMNGNRRHVGLQNVDMARRLITEKKLSCHGEHVGGVGHRNLIFDIWSGHLALKQTAPTAISGRPSGEQYA</sequence>
<keyword evidence="2 3" id="KW-0378">Hydrolase</keyword>
<comment type="caution">
    <text evidence="4">The sequence shown here is derived from an EMBL/GenBank/DDBJ whole genome shotgun (WGS) entry which is preliminary data.</text>
</comment>
<dbReference type="InterPro" id="IPR038592">
    <property type="entry name" value="CheD-like_sf"/>
</dbReference>
<protein>
    <recommendedName>
        <fullName evidence="3">Probable chemoreceptor glutamine deamidase CheD</fullName>
        <ecNumber evidence="3">3.5.1.44</ecNumber>
    </recommendedName>
</protein>
<evidence type="ECO:0000256" key="2">
    <source>
        <dbReference type="ARBA" id="ARBA00022801"/>
    </source>
</evidence>
<comment type="catalytic activity">
    <reaction evidence="3">
        <text>L-glutaminyl-[protein] + H2O = L-glutamyl-[protein] + NH4(+)</text>
        <dbReference type="Rhea" id="RHEA:16441"/>
        <dbReference type="Rhea" id="RHEA-COMP:10207"/>
        <dbReference type="Rhea" id="RHEA-COMP:10208"/>
        <dbReference type="ChEBI" id="CHEBI:15377"/>
        <dbReference type="ChEBI" id="CHEBI:28938"/>
        <dbReference type="ChEBI" id="CHEBI:29973"/>
        <dbReference type="ChEBI" id="CHEBI:30011"/>
        <dbReference type="EC" id="3.5.1.44"/>
    </reaction>
</comment>
<dbReference type="Gene3D" id="3.30.1330.200">
    <property type="match status" value="1"/>
</dbReference>
<dbReference type="InterPro" id="IPR011324">
    <property type="entry name" value="Cytotoxic_necrot_fac-like_cat"/>
</dbReference>
<dbReference type="EC" id="3.5.1.44" evidence="3"/>
<comment type="similarity">
    <text evidence="3">Belongs to the CheD family.</text>
</comment>
<proteinExistence type="inferred from homology"/>
<dbReference type="GO" id="GO:0050568">
    <property type="term" value="F:protein-glutamine glutaminase activity"/>
    <property type="evidence" value="ECO:0007669"/>
    <property type="project" value="UniProtKB-UniRule"/>
</dbReference>
<dbReference type="InterPro" id="IPR005659">
    <property type="entry name" value="Chemorcpt_Glu_NH3ase_CheD"/>
</dbReference>
<dbReference type="HAMAP" id="MF_01440">
    <property type="entry name" value="CheD"/>
    <property type="match status" value="1"/>
</dbReference>
<evidence type="ECO:0000256" key="3">
    <source>
        <dbReference type="HAMAP-Rule" id="MF_01440"/>
    </source>
</evidence>
<dbReference type="CDD" id="cd16352">
    <property type="entry name" value="CheD"/>
    <property type="match status" value="1"/>
</dbReference>
<reference evidence="4 5" key="1">
    <citation type="submission" date="2014-12" db="EMBL/GenBank/DDBJ databases">
        <title>16Stimator: statistical estimation of ribosomal gene copy numbers from draft genome assemblies.</title>
        <authorList>
            <person name="Perisin M.A."/>
            <person name="Vetter M."/>
            <person name="Gilbert J.A."/>
            <person name="Bergelson J."/>
        </authorList>
    </citation>
    <scope>NUCLEOTIDE SEQUENCE [LARGE SCALE GENOMIC DNA]</scope>
    <source>
        <strain evidence="4 5">MEJ086</strain>
    </source>
</reference>
<dbReference type="PANTHER" id="PTHR35147">
    <property type="entry name" value="CHEMORECEPTOR GLUTAMINE DEAMIDASE CHED-RELATED"/>
    <property type="match status" value="1"/>
</dbReference>
<keyword evidence="1 3" id="KW-0145">Chemotaxis</keyword>
<dbReference type="GO" id="GO:0006935">
    <property type="term" value="P:chemotaxis"/>
    <property type="evidence" value="ECO:0007669"/>
    <property type="project" value="UniProtKB-UniRule"/>
</dbReference>
<dbReference type="EMBL" id="JXQW01000063">
    <property type="protein sequence ID" value="KIP96312.1"/>
    <property type="molecule type" value="Genomic_DNA"/>
</dbReference>
<comment type="function">
    <text evidence="3">Probably deamidates glutamine residues to glutamate on methyl-accepting chemotaxis receptors (MCPs), playing an important role in chemotaxis.</text>
</comment>
<dbReference type="PANTHER" id="PTHR35147:SF3">
    <property type="entry name" value="CHEMORECEPTOR GLUTAMINE DEAMIDASE CHED 1-RELATED"/>
    <property type="match status" value="1"/>
</dbReference>